<dbReference type="Proteomes" id="UP000663864">
    <property type="component" value="Unassembled WGS sequence"/>
</dbReference>
<feature type="compositionally biased region" description="Polar residues" evidence="7">
    <location>
        <begin position="978"/>
        <end position="991"/>
    </location>
</feature>
<dbReference type="GO" id="GO:0007032">
    <property type="term" value="P:endosome organization"/>
    <property type="evidence" value="ECO:0007669"/>
    <property type="project" value="TreeGrafter"/>
</dbReference>
<proteinExistence type="predicted"/>
<feature type="region of interest" description="Disordered" evidence="7">
    <location>
        <begin position="554"/>
        <end position="581"/>
    </location>
</feature>
<dbReference type="Gene3D" id="3.30.40.10">
    <property type="entry name" value="Zinc/RING finger domain, C3HC4 (zinc finger)"/>
    <property type="match status" value="1"/>
</dbReference>
<dbReference type="GO" id="GO:0030674">
    <property type="term" value="F:protein-macromolecule adaptor activity"/>
    <property type="evidence" value="ECO:0007669"/>
    <property type="project" value="TreeGrafter"/>
</dbReference>
<dbReference type="PANTHER" id="PTHR23323:SF26">
    <property type="entry name" value="VACUOLAR PROTEIN SORTING-ASSOCIATED PROTEIN 18 HOMOLOG"/>
    <property type="match status" value="1"/>
</dbReference>
<dbReference type="EMBL" id="CAJNOT010001466">
    <property type="protein sequence ID" value="CAF1203681.1"/>
    <property type="molecule type" value="Genomic_DNA"/>
</dbReference>
<name>A0A814WKE7_9BILA</name>
<feature type="region of interest" description="Disordered" evidence="7">
    <location>
        <begin position="972"/>
        <end position="992"/>
    </location>
</feature>
<organism evidence="9 10">
    <name type="scientific">Rotaria sordida</name>
    <dbReference type="NCBI Taxonomy" id="392033"/>
    <lineage>
        <taxon>Eukaryota</taxon>
        <taxon>Metazoa</taxon>
        <taxon>Spiralia</taxon>
        <taxon>Gnathifera</taxon>
        <taxon>Rotifera</taxon>
        <taxon>Eurotatoria</taxon>
        <taxon>Bdelloidea</taxon>
        <taxon>Philodinida</taxon>
        <taxon>Philodinidae</taxon>
        <taxon>Rotaria</taxon>
    </lineage>
</organism>
<feature type="coiled-coil region" evidence="6">
    <location>
        <begin position="885"/>
        <end position="919"/>
    </location>
</feature>
<gene>
    <name evidence="9" type="ORF">ZHD862_LOCUS22989</name>
</gene>
<dbReference type="InterPro" id="IPR000547">
    <property type="entry name" value="Clathrin_H-chain/VPS_repeat"/>
</dbReference>
<accession>A0A814WKE7</accession>
<sequence>MLGDDINQQLEYQAQQTFRADEPTMTIDTGLQPIFLKSELPWKFDKNTKINYLVVSNNVFILHLNEKTLQRRCLDETPKDTKTSSFPEVQMPDAISKVFLDPYGRLVIVSTRDKRDVYILVSSTNSLKLIKKPIRFGNATSFILVSVSWCNRFLQQQNDVVALLAGQDGSIYEVSIRSDGELSSCNEVYPSFKSIMDMNRDSVTGIYCDVKSAYEDNTNIFVVITTQKALYYFEHQIDSSLNERTIAFTIRALYYFEHQIDSSRKSDYFSTFFAFFRDASLSDLKHLEFPSGNAQSEIQLFVKRKSSTTQLLQRQFAWITGAGLFYTEIDPVNVQNSFIQRHRIIDYYIDKSLKQRDEEQPPKSVALTEFHCLMMFPNENQIRAVCTVNKKIVMIDGSMASGRPVCYARDQIRDQLWACTDEHVLRYTINDERRDVWRVFMQKQDFQKAFETCVVVDDPDETARRQRSINSKHADYLFNEKKYTLSATIYATSDTSFEDVTLKFFALRDKEPLREYLQAVLQYQKPSTDSTQITILTLWLTDLFLNELDELRQKDSTTTNQTTTSPNSNNRSPFNLQSQDEFLDENSRKEKFDEIRRKFQYFLRKPEIQSCLKEHRSAMYDLLTSHGDLDDLILFAEHVQDYERVILLYLEREDYEKALKTLEPLSNYQLLYKYSPTLIEKLPENLISVWKKKYNERFEAKELLPAMIAYSRAYPTGKAVLDFLKFCLTRGCIDKSIHNYLLSEYVKFDPSQIMPYLRNQKEDPHIITYDPRYALRLCIDHDLKEESVFLYRLLNMHEEAVDTALQVNVKLAKECASTVPSSDERAKNLWLKIASSVVTQGHDLNEVMEILEDCGNDLLKIEDILPLFPDFETIDQFKKPIIKSLEHYNDRLNDLRNEMNDASKSIDDIRDDLAKYRTRCVASIDSYATCSLCEQALMLQSTFYIFACGHYFHGDCLFTYVRRLMKRKDEHNLDETNRSQTATKSGQVNEQNKQKLDKSLKINAIQKDIDTVNRLQSIIASGIAPPSRDMESVQQELDDLVASQCVLCGETAVDYLDQPLDAIL</sequence>
<dbReference type="GO" id="GO:0006904">
    <property type="term" value="P:vesicle docking involved in exocytosis"/>
    <property type="evidence" value="ECO:0007669"/>
    <property type="project" value="TreeGrafter"/>
</dbReference>
<comment type="subcellular location">
    <subcellularLocation>
        <location evidence="1">Late endosome membrane</location>
        <topology evidence="1">Peripheral membrane protein</topology>
        <orientation evidence="1">Cytoplasmic side</orientation>
    </subcellularLocation>
</comment>
<dbReference type="GO" id="GO:0031902">
    <property type="term" value="C:late endosome membrane"/>
    <property type="evidence" value="ECO:0007669"/>
    <property type="project" value="UniProtKB-SubCell"/>
</dbReference>
<dbReference type="InterPro" id="IPR013083">
    <property type="entry name" value="Znf_RING/FYVE/PHD"/>
</dbReference>
<dbReference type="GO" id="GO:0006886">
    <property type="term" value="P:intracellular protein transport"/>
    <property type="evidence" value="ECO:0007669"/>
    <property type="project" value="UniProtKB-UniRule"/>
</dbReference>
<evidence type="ECO:0000313" key="9">
    <source>
        <dbReference type="EMBL" id="CAF1203681.1"/>
    </source>
</evidence>
<evidence type="ECO:0000259" key="8">
    <source>
        <dbReference type="Pfam" id="PF05131"/>
    </source>
</evidence>
<dbReference type="GO" id="GO:0048284">
    <property type="term" value="P:organelle fusion"/>
    <property type="evidence" value="ECO:0007669"/>
    <property type="project" value="TreeGrafter"/>
</dbReference>
<dbReference type="InterPro" id="IPR007810">
    <property type="entry name" value="Pep3/Vps18_beta-prop"/>
</dbReference>
<feature type="domain" description="Pep3/Vps18 beta-propeller" evidence="8">
    <location>
        <begin position="33"/>
        <end position="429"/>
    </location>
</feature>
<evidence type="ECO:0000256" key="5">
    <source>
        <dbReference type="PROSITE-ProRule" id="PRU01006"/>
    </source>
</evidence>
<evidence type="ECO:0000256" key="3">
    <source>
        <dbReference type="ARBA" id="ARBA00022771"/>
    </source>
</evidence>
<evidence type="ECO:0000256" key="1">
    <source>
        <dbReference type="ARBA" id="ARBA00004492"/>
    </source>
</evidence>
<evidence type="ECO:0000313" key="10">
    <source>
        <dbReference type="Proteomes" id="UP000663864"/>
    </source>
</evidence>
<keyword evidence="2" id="KW-0479">Metal-binding</keyword>
<dbReference type="PROSITE" id="PS50236">
    <property type="entry name" value="CHCR"/>
    <property type="match status" value="1"/>
</dbReference>
<evidence type="ECO:0000256" key="6">
    <source>
        <dbReference type="SAM" id="Coils"/>
    </source>
</evidence>
<dbReference type="GO" id="GO:0008270">
    <property type="term" value="F:zinc ion binding"/>
    <property type="evidence" value="ECO:0007669"/>
    <property type="project" value="UniProtKB-KW"/>
</dbReference>
<evidence type="ECO:0000256" key="4">
    <source>
        <dbReference type="ARBA" id="ARBA00022833"/>
    </source>
</evidence>
<reference evidence="9" key="1">
    <citation type="submission" date="2021-02" db="EMBL/GenBank/DDBJ databases">
        <authorList>
            <person name="Nowell W R."/>
        </authorList>
    </citation>
    <scope>NUCLEOTIDE SEQUENCE</scope>
</reference>
<comment type="caution">
    <text evidence="9">The sequence shown here is derived from an EMBL/GenBank/DDBJ whole genome shotgun (WGS) entry which is preliminary data.</text>
</comment>
<keyword evidence="3" id="KW-0863">Zinc-finger</keyword>
<dbReference type="AlphaFoldDB" id="A0A814WKE7"/>
<feature type="repeat" description="CHCR" evidence="5">
    <location>
        <begin position="691"/>
        <end position="846"/>
    </location>
</feature>
<protein>
    <recommendedName>
        <fullName evidence="8">Pep3/Vps18 beta-propeller domain-containing protein</fullName>
    </recommendedName>
</protein>
<evidence type="ECO:0000256" key="2">
    <source>
        <dbReference type="ARBA" id="ARBA00022723"/>
    </source>
</evidence>
<dbReference type="SUPFAM" id="SSF57850">
    <property type="entry name" value="RING/U-box"/>
    <property type="match status" value="1"/>
</dbReference>
<evidence type="ECO:0000256" key="7">
    <source>
        <dbReference type="SAM" id="MobiDB-lite"/>
    </source>
</evidence>
<keyword evidence="6" id="KW-0175">Coiled coil</keyword>
<dbReference type="PANTHER" id="PTHR23323">
    <property type="entry name" value="VACUOLAR PROTEIN SORTING-ASSOCIATED PROTEIN"/>
    <property type="match status" value="1"/>
</dbReference>
<dbReference type="Pfam" id="PF05131">
    <property type="entry name" value="Pep3_Vps18"/>
    <property type="match status" value="1"/>
</dbReference>
<feature type="compositionally biased region" description="Low complexity" evidence="7">
    <location>
        <begin position="556"/>
        <end position="572"/>
    </location>
</feature>
<keyword evidence="4" id="KW-0862">Zinc</keyword>
<dbReference type="GO" id="GO:0030897">
    <property type="term" value="C:HOPS complex"/>
    <property type="evidence" value="ECO:0007669"/>
    <property type="project" value="TreeGrafter"/>
</dbReference>
<dbReference type="GO" id="GO:0007033">
    <property type="term" value="P:vacuole organization"/>
    <property type="evidence" value="ECO:0007669"/>
    <property type="project" value="TreeGrafter"/>
</dbReference>